<dbReference type="AlphaFoldDB" id="A0A6A4T223"/>
<evidence type="ECO:0000313" key="1">
    <source>
        <dbReference type="EMBL" id="KAF0040113.1"/>
    </source>
</evidence>
<name>A0A6A4T223_SCOMX</name>
<accession>A0A6A4T223</accession>
<evidence type="ECO:0000313" key="2">
    <source>
        <dbReference type="Proteomes" id="UP000438429"/>
    </source>
</evidence>
<proteinExistence type="predicted"/>
<dbReference type="Proteomes" id="UP000438429">
    <property type="component" value="Unassembled WGS sequence"/>
</dbReference>
<comment type="caution">
    <text evidence="1">The sequence shown here is derived from an EMBL/GenBank/DDBJ whole genome shotgun (WGS) entry which is preliminary data.</text>
</comment>
<dbReference type="EMBL" id="VEVO01000007">
    <property type="protein sequence ID" value="KAF0040113.1"/>
    <property type="molecule type" value="Genomic_DNA"/>
</dbReference>
<gene>
    <name evidence="1" type="ORF">F2P81_008348</name>
</gene>
<reference evidence="1 2" key="1">
    <citation type="submission" date="2019-06" db="EMBL/GenBank/DDBJ databases">
        <title>Draft genomes of female and male turbot (Scophthalmus maximus).</title>
        <authorList>
            <person name="Xu H."/>
            <person name="Xu X.-W."/>
            <person name="Shao C."/>
            <person name="Chen S."/>
        </authorList>
    </citation>
    <scope>NUCLEOTIDE SEQUENCE [LARGE SCALE GENOMIC DNA]</scope>
    <source>
        <strain evidence="1">Ysfricsl-2016a</strain>
        <tissue evidence="1">Blood</tissue>
    </source>
</reference>
<sequence>MRLSSVDSTTVVVRSQVSRKNSIGRLEVARTPTRSHCAGLRTDPTSYEPELNLEQLFILHVREKTAAQFISRCPSVKTNDYSCLTLQCCFTSLTGFCLVSVERCRFLVEAFMEAKNINI</sequence>
<protein>
    <submittedName>
        <fullName evidence="1">Uncharacterized protein</fullName>
    </submittedName>
</protein>
<organism evidence="1 2">
    <name type="scientific">Scophthalmus maximus</name>
    <name type="common">Turbot</name>
    <name type="synonym">Psetta maxima</name>
    <dbReference type="NCBI Taxonomy" id="52904"/>
    <lineage>
        <taxon>Eukaryota</taxon>
        <taxon>Metazoa</taxon>
        <taxon>Chordata</taxon>
        <taxon>Craniata</taxon>
        <taxon>Vertebrata</taxon>
        <taxon>Euteleostomi</taxon>
        <taxon>Actinopterygii</taxon>
        <taxon>Neopterygii</taxon>
        <taxon>Teleostei</taxon>
        <taxon>Neoteleostei</taxon>
        <taxon>Acanthomorphata</taxon>
        <taxon>Carangaria</taxon>
        <taxon>Pleuronectiformes</taxon>
        <taxon>Pleuronectoidei</taxon>
        <taxon>Scophthalmidae</taxon>
        <taxon>Scophthalmus</taxon>
    </lineage>
</organism>